<keyword evidence="1" id="KW-1133">Transmembrane helix</keyword>
<gene>
    <name evidence="2" type="ORF">JJB74_12450</name>
</gene>
<name>A0A934STL3_9BURK</name>
<dbReference type="RefSeq" id="WP_200592187.1">
    <property type="nucleotide sequence ID" value="NZ_JAEPBG010000004.1"/>
</dbReference>
<sequence>MKSHLSTIHDILLLHAVVVTIIMSGILHLWTISGTSDQALSYLKQVGCTYEIINTAASAVSKINRECLSR</sequence>
<dbReference type="EMBL" id="JAEPBG010000004">
    <property type="protein sequence ID" value="MBK4735427.1"/>
    <property type="molecule type" value="Genomic_DNA"/>
</dbReference>
<evidence type="ECO:0000256" key="1">
    <source>
        <dbReference type="SAM" id="Phobius"/>
    </source>
</evidence>
<feature type="transmembrane region" description="Helical" evidence="1">
    <location>
        <begin position="12"/>
        <end position="32"/>
    </location>
</feature>
<accession>A0A934STL3</accession>
<keyword evidence="1" id="KW-0472">Membrane</keyword>
<organism evidence="2 3">
    <name type="scientific">Noviherbaspirillum pedocola</name>
    <dbReference type="NCBI Taxonomy" id="2801341"/>
    <lineage>
        <taxon>Bacteria</taxon>
        <taxon>Pseudomonadati</taxon>
        <taxon>Pseudomonadota</taxon>
        <taxon>Betaproteobacteria</taxon>
        <taxon>Burkholderiales</taxon>
        <taxon>Oxalobacteraceae</taxon>
        <taxon>Noviherbaspirillum</taxon>
    </lineage>
</organism>
<keyword evidence="3" id="KW-1185">Reference proteome</keyword>
<evidence type="ECO:0000313" key="3">
    <source>
        <dbReference type="Proteomes" id="UP000622890"/>
    </source>
</evidence>
<protein>
    <submittedName>
        <fullName evidence="2">Uncharacterized protein</fullName>
    </submittedName>
</protein>
<reference evidence="2" key="1">
    <citation type="submission" date="2021-01" db="EMBL/GenBank/DDBJ databases">
        <title>Genome sequence of strain Noviherbaspirillum sp. DKR-6.</title>
        <authorList>
            <person name="Chaudhary D.K."/>
        </authorList>
    </citation>
    <scope>NUCLEOTIDE SEQUENCE</scope>
    <source>
        <strain evidence="2">DKR-6</strain>
    </source>
</reference>
<keyword evidence="1" id="KW-0812">Transmembrane</keyword>
<evidence type="ECO:0000313" key="2">
    <source>
        <dbReference type="EMBL" id="MBK4735427.1"/>
    </source>
</evidence>
<comment type="caution">
    <text evidence="2">The sequence shown here is derived from an EMBL/GenBank/DDBJ whole genome shotgun (WGS) entry which is preliminary data.</text>
</comment>
<dbReference type="AlphaFoldDB" id="A0A934STL3"/>
<dbReference type="Proteomes" id="UP000622890">
    <property type="component" value="Unassembled WGS sequence"/>
</dbReference>
<proteinExistence type="predicted"/>